<feature type="transmembrane region" description="Helical" evidence="9">
    <location>
        <begin position="430"/>
        <end position="453"/>
    </location>
</feature>
<feature type="transmembrane region" description="Helical" evidence="9">
    <location>
        <begin position="282"/>
        <end position="301"/>
    </location>
</feature>
<evidence type="ECO:0000256" key="2">
    <source>
        <dbReference type="ARBA" id="ARBA00006772"/>
    </source>
</evidence>
<name>A0ABV7CWL9_9BACI</name>
<dbReference type="PANTHER" id="PTHR10283:SF82">
    <property type="entry name" value="SOLUTE CARRIER FAMILY 13 MEMBER 2"/>
    <property type="match status" value="1"/>
</dbReference>
<feature type="transmembrane region" description="Helical" evidence="9">
    <location>
        <begin position="70"/>
        <end position="92"/>
    </location>
</feature>
<evidence type="ECO:0000256" key="5">
    <source>
        <dbReference type="ARBA" id="ARBA00022847"/>
    </source>
</evidence>
<keyword evidence="11" id="KW-1185">Reference proteome</keyword>
<organism evidence="10 11">
    <name type="scientific">Virgibacillus xinjiangensis</name>
    <dbReference type="NCBI Taxonomy" id="393090"/>
    <lineage>
        <taxon>Bacteria</taxon>
        <taxon>Bacillati</taxon>
        <taxon>Bacillota</taxon>
        <taxon>Bacilli</taxon>
        <taxon>Bacillales</taxon>
        <taxon>Bacillaceae</taxon>
        <taxon>Virgibacillus</taxon>
    </lineage>
</organism>
<keyword evidence="6 9" id="KW-1133">Transmembrane helix</keyword>
<feature type="transmembrane region" description="Helical" evidence="9">
    <location>
        <begin position="257"/>
        <end position="276"/>
    </location>
</feature>
<keyword evidence="5" id="KW-0769">Symport</keyword>
<dbReference type="InterPro" id="IPR001898">
    <property type="entry name" value="SLC13A/DASS"/>
</dbReference>
<dbReference type="EMBL" id="JBHRSA010000042">
    <property type="protein sequence ID" value="MFC3040756.1"/>
    <property type="molecule type" value="Genomic_DNA"/>
</dbReference>
<dbReference type="RefSeq" id="WP_390272296.1">
    <property type="nucleotide sequence ID" value="NZ_JBHRSA010000042.1"/>
</dbReference>
<comment type="caution">
    <text evidence="10">The sequence shown here is derived from an EMBL/GenBank/DDBJ whole genome shotgun (WGS) entry which is preliminary data.</text>
</comment>
<sequence>MKKQILLGLSAALYLLFFWVGADWSPEVKAGGTLLIIQILWIGRVFPLAFSSLILIVILSFHLTSYEDALSYLGSSLVWLLFSTFILAHAFVSTGLASRVALSILNLAKGSGRLLIFLSFFMMFVLTVFIPSNIGKGKLTSDILDRLLVELKAIQPTTNLGKSFFIGVAYVSAVSAAFVPTGASSTIYAFGMFSSVSDSMSYTNWLLYFSFPMGLFVLLLWFLFQSVFPAERVDREMVNDLLTSQKQKLGTWSAKEVRMTLIITITLLLWLTQVWHGYSIPQVGMLGAVMVVFPFIGVLDWEEAKAGINWDMMIFFAATLMLSNMLIDTGAMGSFAAWITSSLGGLHPVTVVILLCVLTALARVLFVNVLGFLTVALPLAIMLGENIAVFSPLEVAMAVYLMGIPGFLLITQSPVHLISYSYNYFSQRDLLRVGVIAMLGWLAIVLVSIFFYWKWMI</sequence>
<gene>
    <name evidence="10" type="ORF">ACFOGI_10905</name>
</gene>
<dbReference type="Pfam" id="PF00939">
    <property type="entry name" value="Na_sulph_symp"/>
    <property type="match status" value="1"/>
</dbReference>
<keyword evidence="4 9" id="KW-0812">Transmembrane</keyword>
<feature type="transmembrane region" description="Helical" evidence="9">
    <location>
        <begin position="112"/>
        <end position="130"/>
    </location>
</feature>
<evidence type="ECO:0000256" key="7">
    <source>
        <dbReference type="ARBA" id="ARBA00023136"/>
    </source>
</evidence>
<dbReference type="Proteomes" id="UP001595279">
    <property type="component" value="Unassembled WGS sequence"/>
</dbReference>
<evidence type="ECO:0000256" key="9">
    <source>
        <dbReference type="SAM" id="Phobius"/>
    </source>
</evidence>
<protein>
    <recommendedName>
        <fullName evidence="3">Sodium-dependent dicarboxylate transporter SdcS</fullName>
    </recommendedName>
    <alternativeName>
        <fullName evidence="8">Na(+)/dicarboxylate symporter</fullName>
    </alternativeName>
</protein>
<comment type="subcellular location">
    <subcellularLocation>
        <location evidence="1">Membrane</location>
        <topology evidence="1">Multi-pass membrane protein</topology>
    </subcellularLocation>
</comment>
<feature type="transmembrane region" description="Helical" evidence="9">
    <location>
        <begin position="205"/>
        <end position="224"/>
    </location>
</feature>
<dbReference type="PANTHER" id="PTHR10283">
    <property type="entry name" value="SOLUTE CARRIER FAMILY 13 MEMBER"/>
    <property type="match status" value="1"/>
</dbReference>
<proteinExistence type="inferred from homology"/>
<evidence type="ECO:0000256" key="8">
    <source>
        <dbReference type="ARBA" id="ARBA00031174"/>
    </source>
</evidence>
<comment type="similarity">
    <text evidence="2">Belongs to the SLC13A/DASS transporter (TC 2.A.47) family. NADC subfamily.</text>
</comment>
<evidence type="ECO:0000256" key="6">
    <source>
        <dbReference type="ARBA" id="ARBA00022989"/>
    </source>
</evidence>
<evidence type="ECO:0000313" key="11">
    <source>
        <dbReference type="Proteomes" id="UP001595279"/>
    </source>
</evidence>
<evidence type="ECO:0000256" key="4">
    <source>
        <dbReference type="ARBA" id="ARBA00022692"/>
    </source>
</evidence>
<feature type="transmembrane region" description="Helical" evidence="9">
    <location>
        <begin position="351"/>
        <end position="375"/>
    </location>
</feature>
<reference evidence="11" key="1">
    <citation type="journal article" date="2019" name="Int. J. Syst. Evol. Microbiol.">
        <title>The Global Catalogue of Microorganisms (GCM) 10K type strain sequencing project: providing services to taxonomists for standard genome sequencing and annotation.</title>
        <authorList>
            <consortium name="The Broad Institute Genomics Platform"/>
            <consortium name="The Broad Institute Genome Sequencing Center for Infectious Disease"/>
            <person name="Wu L."/>
            <person name="Ma J."/>
        </authorList>
    </citation>
    <scope>NUCLEOTIDE SEQUENCE [LARGE SCALE GENOMIC DNA]</scope>
    <source>
        <strain evidence="11">KCTC 13128</strain>
    </source>
</reference>
<keyword evidence="7 9" id="KW-0472">Membrane</keyword>
<feature type="transmembrane region" description="Helical" evidence="9">
    <location>
        <begin position="32"/>
        <end position="58"/>
    </location>
</feature>
<evidence type="ECO:0000256" key="1">
    <source>
        <dbReference type="ARBA" id="ARBA00004141"/>
    </source>
</evidence>
<accession>A0ABV7CWL9</accession>
<evidence type="ECO:0000313" key="10">
    <source>
        <dbReference type="EMBL" id="MFC3040756.1"/>
    </source>
</evidence>
<feature type="transmembrane region" description="Helical" evidence="9">
    <location>
        <begin position="313"/>
        <end position="339"/>
    </location>
</feature>
<keyword evidence="5" id="KW-0813">Transport</keyword>
<feature type="transmembrane region" description="Helical" evidence="9">
    <location>
        <begin position="387"/>
        <end position="410"/>
    </location>
</feature>
<feature type="transmembrane region" description="Helical" evidence="9">
    <location>
        <begin position="164"/>
        <end position="193"/>
    </location>
</feature>
<evidence type="ECO:0000256" key="3">
    <source>
        <dbReference type="ARBA" id="ARBA00020150"/>
    </source>
</evidence>